<dbReference type="AlphaFoldDB" id="A0A931AWP1"/>
<evidence type="ECO:0000313" key="2">
    <source>
        <dbReference type="EMBL" id="MBF8437900.1"/>
    </source>
</evidence>
<dbReference type="RefSeq" id="WP_270454959.1">
    <property type="nucleotide sequence ID" value="NZ_JADPIE010000008.1"/>
</dbReference>
<name>A0A931AWP1_9FIRM</name>
<protein>
    <submittedName>
        <fullName evidence="2">Uncharacterized protein</fullName>
    </submittedName>
</protein>
<evidence type="ECO:0000256" key="1">
    <source>
        <dbReference type="SAM" id="SignalP"/>
    </source>
</evidence>
<comment type="caution">
    <text evidence="2">The sequence shown here is derived from an EMBL/GenBank/DDBJ whole genome shotgun (WGS) entry which is preliminary data.</text>
</comment>
<dbReference type="EMBL" id="JADPIE010000008">
    <property type="protein sequence ID" value="MBF8437900.1"/>
    <property type="molecule type" value="Genomic_DNA"/>
</dbReference>
<reference evidence="2" key="1">
    <citation type="submission" date="2020-11" db="EMBL/GenBank/DDBJ databases">
        <title>Halonatronomonas betainensis gen. nov., sp. nov. a novel haloalkaliphilic representative of the family Halanaerobiacae capable of betaine degradation.</title>
        <authorList>
            <person name="Boltyanskaya Y."/>
            <person name="Kevbrin V."/>
            <person name="Detkova E."/>
            <person name="Grouzdev D.S."/>
            <person name="Koziaeva V."/>
            <person name="Zhilina T."/>
        </authorList>
    </citation>
    <scope>NUCLEOTIDE SEQUENCE</scope>
    <source>
        <strain evidence="2">Z-7014</strain>
    </source>
</reference>
<dbReference type="PROSITE" id="PS51257">
    <property type="entry name" value="PROKAR_LIPOPROTEIN"/>
    <property type="match status" value="1"/>
</dbReference>
<feature type="signal peptide" evidence="1">
    <location>
        <begin position="1"/>
        <end position="22"/>
    </location>
</feature>
<organism evidence="2 3">
    <name type="scientific">Halonatronomonas betaini</name>
    <dbReference type="NCBI Taxonomy" id="2778430"/>
    <lineage>
        <taxon>Bacteria</taxon>
        <taxon>Bacillati</taxon>
        <taxon>Bacillota</taxon>
        <taxon>Clostridia</taxon>
        <taxon>Halanaerobiales</taxon>
        <taxon>Halarsenatibacteraceae</taxon>
        <taxon>Halonatronomonas</taxon>
    </lineage>
</organism>
<keyword evidence="3" id="KW-1185">Reference proteome</keyword>
<feature type="chain" id="PRO_5036858633" evidence="1">
    <location>
        <begin position="23"/>
        <end position="66"/>
    </location>
</feature>
<gene>
    <name evidence="2" type="ORF">I0Q91_12465</name>
</gene>
<keyword evidence="1" id="KW-0732">Signal</keyword>
<dbReference type="Proteomes" id="UP000621436">
    <property type="component" value="Unassembled WGS sequence"/>
</dbReference>
<evidence type="ECO:0000313" key="3">
    <source>
        <dbReference type="Proteomes" id="UP000621436"/>
    </source>
</evidence>
<sequence length="66" mass="7296">MSKFQKAVALSLVLALVVFAAAACGVPDEEEFEEMDDDFGIQIEEVEEELVSYELNEDIIENASIV</sequence>
<accession>A0A931AWP1</accession>
<proteinExistence type="predicted"/>